<name>A0A3B0RGP3_9ZZZZ</name>
<dbReference type="Gene3D" id="1.20.120.520">
    <property type="entry name" value="nmb1532 protein domain like"/>
    <property type="match status" value="1"/>
</dbReference>
<organism evidence="2">
    <name type="scientific">hydrothermal vent metagenome</name>
    <dbReference type="NCBI Taxonomy" id="652676"/>
    <lineage>
        <taxon>unclassified sequences</taxon>
        <taxon>metagenomes</taxon>
        <taxon>ecological metagenomes</taxon>
    </lineage>
</organism>
<dbReference type="PANTHER" id="PTHR39966">
    <property type="entry name" value="BLL2471 PROTEIN-RELATED"/>
    <property type="match status" value="1"/>
</dbReference>
<reference evidence="2" key="1">
    <citation type="submission" date="2018-06" db="EMBL/GenBank/DDBJ databases">
        <authorList>
            <person name="Zhirakovskaya E."/>
        </authorList>
    </citation>
    <scope>NUCLEOTIDE SEQUENCE</scope>
</reference>
<protein>
    <submittedName>
        <fullName evidence="2">Repair of Iron Centers di-iron protein</fullName>
    </submittedName>
</protein>
<dbReference type="EMBL" id="UOEK01000028">
    <property type="protein sequence ID" value="VAV92554.1"/>
    <property type="molecule type" value="Genomic_DNA"/>
</dbReference>
<sequence length="145" mass="16584">MGEISGYMTHEHRECDELFAKAEAAVDAGNWAAADTEFTAYDNLTRLHLRREEEVLFPAFETRTGMTTGPTAMMRMEHNQIRAFLVSMTEALADRDSEMFLGEAETLMILTQQHNMKEEQILYPMTDRTLDTDAPSVVDQMRDVE</sequence>
<proteinExistence type="predicted"/>
<accession>A0A3B0RGP3</accession>
<dbReference type="PANTHER" id="PTHR39966:SF3">
    <property type="entry name" value="DUF438 DOMAIN-CONTAINING PROTEIN"/>
    <property type="match status" value="1"/>
</dbReference>
<feature type="domain" description="Hemerythrin-like" evidence="1">
    <location>
        <begin position="7"/>
        <end position="125"/>
    </location>
</feature>
<evidence type="ECO:0000259" key="1">
    <source>
        <dbReference type="Pfam" id="PF01814"/>
    </source>
</evidence>
<dbReference type="AlphaFoldDB" id="A0A3B0RGP3"/>
<gene>
    <name evidence="2" type="ORF">MNBD_ACTINO02-5</name>
</gene>
<dbReference type="Pfam" id="PF01814">
    <property type="entry name" value="Hemerythrin"/>
    <property type="match status" value="1"/>
</dbReference>
<dbReference type="InterPro" id="IPR012312">
    <property type="entry name" value="Hemerythrin-like"/>
</dbReference>
<evidence type="ECO:0000313" key="2">
    <source>
        <dbReference type="EMBL" id="VAV92554.1"/>
    </source>
</evidence>
<dbReference type="GO" id="GO:0005886">
    <property type="term" value="C:plasma membrane"/>
    <property type="evidence" value="ECO:0007669"/>
    <property type="project" value="TreeGrafter"/>
</dbReference>